<dbReference type="PANTHER" id="PTHR15590:SF0">
    <property type="entry name" value="CX9C MOTIF-CONTAINING PROTEIN 4"/>
    <property type="match status" value="1"/>
</dbReference>
<proteinExistence type="inferred from homology"/>
<dbReference type="Gene3D" id="1.10.287.1130">
    <property type="entry name" value="CytochromE C oxidase copper chaperone"/>
    <property type="match status" value="1"/>
</dbReference>
<dbReference type="InterPro" id="IPR009069">
    <property type="entry name" value="Cys_alpha_HP_mot_SF"/>
</dbReference>
<reference evidence="6 7" key="1">
    <citation type="submission" date="2017-03" db="EMBL/GenBank/DDBJ databases">
        <title>Widespread Adenine N6-methylation of Active Genes in Fungi.</title>
        <authorList>
            <consortium name="DOE Joint Genome Institute"/>
            <person name="Mondo S.J."/>
            <person name="Dannebaum R.O."/>
            <person name="Kuo R.C."/>
            <person name="Louie K.B."/>
            <person name="Bewick A.J."/>
            <person name="Labutti K."/>
            <person name="Haridas S."/>
            <person name="Kuo A."/>
            <person name="Salamov A."/>
            <person name="Ahrendt S.R."/>
            <person name="Lau R."/>
            <person name="Bowen B.P."/>
            <person name="Lipzen A."/>
            <person name="Sullivan W."/>
            <person name="Andreopoulos W.B."/>
            <person name="Clum A."/>
            <person name="Lindquist E."/>
            <person name="Daum C."/>
            <person name="Northen T.R."/>
            <person name="Ramamoorthy G."/>
            <person name="Schmitz R.J."/>
            <person name="Gryganskyi A."/>
            <person name="Culley D."/>
            <person name="Magnuson J."/>
            <person name="James T.Y."/>
            <person name="O'Malley M.A."/>
            <person name="Stajich J.E."/>
            <person name="Spatafora J.W."/>
            <person name="Visel A."/>
            <person name="Grigoriev I.V."/>
        </authorList>
    </citation>
    <scope>NUCLEOTIDE SEQUENCE [LARGE SCALE GENOMIC DNA]</scope>
    <source>
        <strain evidence="6 7">NRRL Y-17943</strain>
    </source>
</reference>
<dbReference type="Proteomes" id="UP000193218">
    <property type="component" value="Unassembled WGS sequence"/>
</dbReference>
<dbReference type="GO" id="GO:0005758">
    <property type="term" value="C:mitochondrial intermembrane space"/>
    <property type="evidence" value="ECO:0007669"/>
    <property type="project" value="UniProtKB-SubCell"/>
</dbReference>
<dbReference type="InterPro" id="IPR027179">
    <property type="entry name" value="CMC4"/>
</dbReference>
<dbReference type="Pfam" id="PF08991">
    <property type="entry name" value="CMC4"/>
    <property type="match status" value="1"/>
</dbReference>
<keyword evidence="4" id="KW-0496">Mitochondrion</keyword>
<evidence type="ECO:0000256" key="4">
    <source>
        <dbReference type="ARBA" id="ARBA00023128"/>
    </source>
</evidence>
<evidence type="ECO:0000256" key="5">
    <source>
        <dbReference type="ARBA" id="ARBA00023157"/>
    </source>
</evidence>
<dbReference type="InParanoid" id="A0A1Y1UG92"/>
<evidence type="ECO:0000256" key="2">
    <source>
        <dbReference type="ARBA" id="ARBA00009858"/>
    </source>
</evidence>
<keyword evidence="5" id="KW-1015">Disulfide bond</keyword>
<dbReference type="OrthoDB" id="13601at2759"/>
<comment type="caution">
    <text evidence="6">The sequence shown here is derived from an EMBL/GenBank/DDBJ whole genome shotgun (WGS) entry which is preliminary data.</text>
</comment>
<comment type="subcellular location">
    <subcellularLocation>
        <location evidence="1">Mitochondrion intermembrane space</location>
    </subcellularLocation>
</comment>
<protein>
    <recommendedName>
        <fullName evidence="3">Cx9C motif-containing protein 4, mitochondrial</fullName>
    </recommendedName>
</protein>
<gene>
    <name evidence="6" type="ORF">BD324DRAFT_579898</name>
</gene>
<dbReference type="AlphaFoldDB" id="A0A1Y1UG92"/>
<evidence type="ECO:0000313" key="6">
    <source>
        <dbReference type="EMBL" id="ORX37042.1"/>
    </source>
</evidence>
<dbReference type="RefSeq" id="XP_021871080.1">
    <property type="nucleotide sequence ID" value="XM_022013414.1"/>
</dbReference>
<name>A0A1Y1UG92_9TREE</name>
<accession>A0A1Y1UG92</accession>
<dbReference type="FunCoup" id="A0A1Y1UG92">
    <property type="interactions" value="22"/>
</dbReference>
<keyword evidence="7" id="KW-1185">Reference proteome</keyword>
<evidence type="ECO:0000313" key="7">
    <source>
        <dbReference type="Proteomes" id="UP000193218"/>
    </source>
</evidence>
<dbReference type="EMBL" id="NBSH01000006">
    <property type="protein sequence ID" value="ORX37042.1"/>
    <property type="molecule type" value="Genomic_DNA"/>
</dbReference>
<dbReference type="STRING" id="4999.A0A1Y1UG92"/>
<sequence length="71" mass="8010">MEPTQACAIQTCLSKNNYNESKCASYVEALYRCCDTMYKKAEKEGKSADEAKSTACPMREVVSRRMKSITK</sequence>
<evidence type="ECO:0000256" key="1">
    <source>
        <dbReference type="ARBA" id="ARBA00004569"/>
    </source>
</evidence>
<dbReference type="GeneID" id="33555222"/>
<comment type="similarity">
    <text evidence="2">Belongs to the CMC4 family.</text>
</comment>
<dbReference type="PANTHER" id="PTHR15590">
    <property type="entry name" value="CX9C MOTIF-CONTAINING PROTEIN 4"/>
    <property type="match status" value="1"/>
</dbReference>
<evidence type="ECO:0000256" key="3">
    <source>
        <dbReference type="ARBA" id="ARBA00019406"/>
    </source>
</evidence>
<dbReference type="SUPFAM" id="SSF47072">
    <property type="entry name" value="Cysteine alpha-hairpin motif"/>
    <property type="match status" value="1"/>
</dbReference>
<organism evidence="6 7">
    <name type="scientific">Kockovaella imperatae</name>
    <dbReference type="NCBI Taxonomy" id="4999"/>
    <lineage>
        <taxon>Eukaryota</taxon>
        <taxon>Fungi</taxon>
        <taxon>Dikarya</taxon>
        <taxon>Basidiomycota</taxon>
        <taxon>Agaricomycotina</taxon>
        <taxon>Tremellomycetes</taxon>
        <taxon>Tremellales</taxon>
        <taxon>Cuniculitremaceae</taxon>
        <taxon>Kockovaella</taxon>
    </lineage>
</organism>